<dbReference type="Proteomes" id="UP000326268">
    <property type="component" value="Unassembled WGS sequence"/>
</dbReference>
<dbReference type="SUPFAM" id="SSF52540">
    <property type="entry name" value="P-loop containing nucleoside triphosphate hydrolases"/>
    <property type="match status" value="2"/>
</dbReference>
<keyword evidence="2" id="KW-0690">Ribosome biogenesis</keyword>
<evidence type="ECO:0000259" key="16">
    <source>
        <dbReference type="PROSITE" id="PS51194"/>
    </source>
</evidence>
<feature type="compositionally biased region" description="Basic and acidic residues" evidence="14">
    <location>
        <begin position="756"/>
        <end position="769"/>
    </location>
</feature>
<dbReference type="InterPro" id="IPR014001">
    <property type="entry name" value="Helicase_ATP-bd"/>
</dbReference>
<dbReference type="SMART" id="SM00490">
    <property type="entry name" value="HELICc"/>
    <property type="match status" value="1"/>
</dbReference>
<dbReference type="OrthoDB" id="10259640at2759"/>
<evidence type="ECO:0000259" key="15">
    <source>
        <dbReference type="PROSITE" id="PS51192"/>
    </source>
</evidence>
<feature type="region of interest" description="Disordered" evidence="14">
    <location>
        <begin position="501"/>
        <end position="535"/>
    </location>
</feature>
<dbReference type="GO" id="GO:0003724">
    <property type="term" value="F:RNA helicase activity"/>
    <property type="evidence" value="ECO:0007669"/>
    <property type="project" value="UniProtKB-EC"/>
</dbReference>
<evidence type="ECO:0000256" key="10">
    <source>
        <dbReference type="ARBA" id="ARBA00047984"/>
    </source>
</evidence>
<dbReference type="Gene3D" id="3.40.50.300">
    <property type="entry name" value="P-loop containing nucleotide triphosphate hydrolases"/>
    <property type="match status" value="2"/>
</dbReference>
<evidence type="ECO:0000256" key="11">
    <source>
        <dbReference type="PROSITE-ProRule" id="PRU00552"/>
    </source>
</evidence>
<evidence type="ECO:0000256" key="9">
    <source>
        <dbReference type="ARBA" id="ARBA00023242"/>
    </source>
</evidence>
<evidence type="ECO:0000313" key="19">
    <source>
        <dbReference type="Proteomes" id="UP000326268"/>
    </source>
</evidence>
<evidence type="ECO:0000256" key="3">
    <source>
        <dbReference type="ARBA" id="ARBA00022552"/>
    </source>
</evidence>
<keyword evidence="5 12" id="KW-0378">Hydrolase</keyword>
<keyword evidence="6 12" id="KW-0347">Helicase</keyword>
<dbReference type="PROSITE" id="PS51194">
    <property type="entry name" value="HELICASE_CTER"/>
    <property type="match status" value="1"/>
</dbReference>
<dbReference type="SMART" id="SM01178">
    <property type="entry name" value="DUF4217"/>
    <property type="match status" value="1"/>
</dbReference>
<comment type="function">
    <text evidence="13">RNA helicase.</text>
</comment>
<keyword evidence="9" id="KW-0539">Nucleus</keyword>
<dbReference type="EC" id="3.6.4.13" evidence="13"/>
<evidence type="ECO:0000256" key="1">
    <source>
        <dbReference type="ARBA" id="ARBA00004604"/>
    </source>
</evidence>
<proteinExistence type="inferred from homology"/>
<evidence type="ECO:0000256" key="12">
    <source>
        <dbReference type="RuleBase" id="RU000492"/>
    </source>
</evidence>
<feature type="domain" description="DEAD-box RNA helicase Q" evidence="17">
    <location>
        <begin position="47"/>
        <end position="75"/>
    </location>
</feature>
<dbReference type="CDD" id="cd18787">
    <property type="entry name" value="SF2_C_DEAD"/>
    <property type="match status" value="1"/>
</dbReference>
<keyword evidence="3" id="KW-0698">rRNA processing</keyword>
<dbReference type="GO" id="GO:0016787">
    <property type="term" value="F:hydrolase activity"/>
    <property type="evidence" value="ECO:0007669"/>
    <property type="project" value="UniProtKB-KW"/>
</dbReference>
<evidence type="ECO:0000256" key="2">
    <source>
        <dbReference type="ARBA" id="ARBA00022517"/>
    </source>
</evidence>
<comment type="subcellular location">
    <subcellularLocation>
        <location evidence="1">Nucleus</location>
        <location evidence="1">Nucleolus</location>
    </subcellularLocation>
</comment>
<evidence type="ECO:0000256" key="6">
    <source>
        <dbReference type="ARBA" id="ARBA00022806"/>
    </source>
</evidence>
<gene>
    <name evidence="18" type="ORF">BDV27DRAFT_126516</name>
</gene>
<evidence type="ECO:0000259" key="17">
    <source>
        <dbReference type="PROSITE" id="PS51195"/>
    </source>
</evidence>
<protein>
    <recommendedName>
        <fullName evidence="13">ATP-dependent RNA helicase</fullName>
        <ecNumber evidence="13">3.6.4.13</ecNumber>
    </recommendedName>
</protein>
<feature type="region of interest" description="Disordered" evidence="14">
    <location>
        <begin position="664"/>
        <end position="798"/>
    </location>
</feature>
<dbReference type="EMBL" id="ML737627">
    <property type="protein sequence ID" value="KAE8365609.1"/>
    <property type="molecule type" value="Genomic_DNA"/>
</dbReference>
<dbReference type="PROSITE" id="PS00039">
    <property type="entry name" value="DEAD_ATP_HELICASE"/>
    <property type="match status" value="1"/>
</dbReference>
<dbReference type="GO" id="GO:0006364">
    <property type="term" value="P:rRNA processing"/>
    <property type="evidence" value="ECO:0007669"/>
    <property type="project" value="UniProtKB-KW"/>
</dbReference>
<keyword evidence="7 12" id="KW-0067">ATP-binding</keyword>
<keyword evidence="19" id="KW-1185">Reference proteome</keyword>
<dbReference type="Pfam" id="PF00271">
    <property type="entry name" value="Helicase_C"/>
    <property type="match status" value="1"/>
</dbReference>
<feature type="compositionally biased region" description="Basic residues" evidence="14">
    <location>
        <begin position="699"/>
        <end position="708"/>
    </location>
</feature>
<evidence type="ECO:0000256" key="4">
    <source>
        <dbReference type="ARBA" id="ARBA00022741"/>
    </source>
</evidence>
<dbReference type="RefSeq" id="XP_031928690.1">
    <property type="nucleotide sequence ID" value="XM_032066557.1"/>
</dbReference>
<evidence type="ECO:0000256" key="5">
    <source>
        <dbReference type="ARBA" id="ARBA00022801"/>
    </source>
</evidence>
<dbReference type="GO" id="GO:0005524">
    <property type="term" value="F:ATP binding"/>
    <property type="evidence" value="ECO:0007669"/>
    <property type="project" value="UniProtKB-UniRule"/>
</dbReference>
<dbReference type="InterPro" id="IPR011545">
    <property type="entry name" value="DEAD/DEAH_box_helicase_dom"/>
</dbReference>
<dbReference type="InterPro" id="IPR000629">
    <property type="entry name" value="RNA-helicase_DEAD-box_CS"/>
</dbReference>
<feature type="short sequence motif" description="Q motif" evidence="11">
    <location>
        <begin position="47"/>
        <end position="75"/>
    </location>
</feature>
<reference evidence="18 19" key="1">
    <citation type="submission" date="2019-04" db="EMBL/GenBank/DDBJ databases">
        <title>Friends and foes A comparative genomics studyof 23 Aspergillus species from section Flavi.</title>
        <authorList>
            <consortium name="DOE Joint Genome Institute"/>
            <person name="Kjaerbolling I."/>
            <person name="Vesth T."/>
            <person name="Frisvad J.C."/>
            <person name="Nybo J.L."/>
            <person name="Theobald S."/>
            <person name="Kildgaard S."/>
            <person name="Isbrandt T."/>
            <person name="Kuo A."/>
            <person name="Sato A."/>
            <person name="Lyhne E.K."/>
            <person name="Kogle M.E."/>
            <person name="Wiebenga A."/>
            <person name="Kun R.S."/>
            <person name="Lubbers R.J."/>
            <person name="Makela M.R."/>
            <person name="Barry K."/>
            <person name="Chovatia M."/>
            <person name="Clum A."/>
            <person name="Daum C."/>
            <person name="Haridas S."/>
            <person name="He G."/>
            <person name="LaButti K."/>
            <person name="Lipzen A."/>
            <person name="Mondo S."/>
            <person name="Riley R."/>
            <person name="Salamov A."/>
            <person name="Simmons B.A."/>
            <person name="Magnuson J.K."/>
            <person name="Henrissat B."/>
            <person name="Mortensen U.H."/>
            <person name="Larsen T.O."/>
            <person name="Devries R.P."/>
            <person name="Grigoriev I.V."/>
            <person name="Machida M."/>
            <person name="Baker S.E."/>
            <person name="Andersen M.R."/>
        </authorList>
    </citation>
    <scope>NUCLEOTIDE SEQUENCE [LARGE SCALE GENOMIC DNA]</scope>
    <source>
        <strain evidence="18 19">CBS 763.97</strain>
    </source>
</reference>
<dbReference type="CDD" id="cd17941">
    <property type="entry name" value="DEADc_DDX10"/>
    <property type="match status" value="1"/>
</dbReference>
<dbReference type="Pfam" id="PF13959">
    <property type="entry name" value="CTE_SPB4"/>
    <property type="match status" value="1"/>
</dbReference>
<dbReference type="InterPro" id="IPR027417">
    <property type="entry name" value="P-loop_NTPase"/>
</dbReference>
<dbReference type="GO" id="GO:0005730">
    <property type="term" value="C:nucleolus"/>
    <property type="evidence" value="ECO:0007669"/>
    <property type="project" value="UniProtKB-SubCell"/>
</dbReference>
<comment type="catalytic activity">
    <reaction evidence="10 13">
        <text>ATP + H2O = ADP + phosphate + H(+)</text>
        <dbReference type="Rhea" id="RHEA:13065"/>
        <dbReference type="ChEBI" id="CHEBI:15377"/>
        <dbReference type="ChEBI" id="CHEBI:15378"/>
        <dbReference type="ChEBI" id="CHEBI:30616"/>
        <dbReference type="ChEBI" id="CHEBI:43474"/>
        <dbReference type="ChEBI" id="CHEBI:456216"/>
        <dbReference type="EC" id="3.6.4.13"/>
    </reaction>
</comment>
<dbReference type="Pfam" id="PF00270">
    <property type="entry name" value="DEAD"/>
    <property type="match status" value="1"/>
</dbReference>
<organism evidence="18 19">
    <name type="scientific">Aspergillus caelatus</name>
    <dbReference type="NCBI Taxonomy" id="61420"/>
    <lineage>
        <taxon>Eukaryota</taxon>
        <taxon>Fungi</taxon>
        <taxon>Dikarya</taxon>
        <taxon>Ascomycota</taxon>
        <taxon>Pezizomycotina</taxon>
        <taxon>Eurotiomycetes</taxon>
        <taxon>Eurotiomycetidae</taxon>
        <taxon>Eurotiales</taxon>
        <taxon>Aspergillaceae</taxon>
        <taxon>Aspergillus</taxon>
        <taxon>Aspergillus subgen. Circumdati</taxon>
    </lineage>
</organism>
<dbReference type="InterPro" id="IPR014014">
    <property type="entry name" value="RNA_helicase_DEAD_Q_motif"/>
</dbReference>
<name>A0A5N7A912_9EURO</name>
<sequence>MAPSNGPRNSKNAKSSQRHSLKRKRAQDDLSTLTQRVEDLDIKETYKSFSDLPLSEPTASGLDSSHFKTLTDIQSRAIGHALKGRDILGAAKTGSGKTLAFLIPVLENLYRKQWSEHDGLGALILSPTRELAIQIFEVLRKIGRYHTFSAGLIIGGKSLKEEQERLGRMNILVCTPGRMLQHLDQTAMFDVFNLQMLVLDEADRIMDMGFQKTVDAIVGHLPKERQTLLFSATQTKKVSDLARLSLQDPEYVAVHEAASSATPSTLQQHYVVTPLSQKLDTLWSFIRSNLKAKTIVFLSSGKQVRFVYESFRHLQPGIPLMHLHGRQKQGGRLDITAKFSQAKHAVLFSTDITARGLDFPAVDWVIQMDCPEDADTYIHRVGRTARYERDGRAVLFLDPSEESGMLKRLEQKKVPIERINIKANKQQSIKDQLQNMCFKDPELKYLGQKAFISYVKSVYVQKDKEVFKLKDLKLEDFASSLGLPGAPRIKFIKGDDTKERKNASRATAYMSSDDDSDEDGEKKTKKDEKQVRTKYDRMFERRNQDVLADHYSKLINDDGTLVDPTKTASAADDADEDDDFLSVKRRFDAGDEDLGGSSEEESEQKGVKVVQLDGKDTLVIDSKRREKLLKSKKKLLKFKGKGTKLIYDDEGNAHELYEMEDEEDFKARGDAKEQQARFLAEETERTRTADVEDKEVAKQKRREKKEKRKARERELLAEEEAEEAVAQLAPYKEDDEFSASDREDDAPRPSKKQKVRIAEPDESKEEPWYKKSKKPAAKAPEQIQTLEDLESLATGLLG</sequence>
<accession>A0A5N7A912</accession>
<dbReference type="SMART" id="SM00487">
    <property type="entry name" value="DEXDc"/>
    <property type="match status" value="1"/>
</dbReference>
<dbReference type="GeneID" id="43651003"/>
<evidence type="ECO:0000313" key="18">
    <source>
        <dbReference type="EMBL" id="KAE8365609.1"/>
    </source>
</evidence>
<feature type="compositionally biased region" description="Basic and acidic residues" evidence="14">
    <location>
        <begin position="520"/>
        <end position="535"/>
    </location>
</feature>
<feature type="domain" description="Helicase ATP-binding" evidence="15">
    <location>
        <begin position="78"/>
        <end position="252"/>
    </location>
</feature>
<dbReference type="GO" id="GO:0003723">
    <property type="term" value="F:RNA binding"/>
    <property type="evidence" value="ECO:0007669"/>
    <property type="project" value="UniProtKB-UniRule"/>
</dbReference>
<feature type="compositionally biased region" description="Basic and acidic residues" evidence="14">
    <location>
        <begin position="739"/>
        <end position="748"/>
    </location>
</feature>
<dbReference type="InterPro" id="IPR025313">
    <property type="entry name" value="SPB4-like_CTE"/>
</dbReference>
<dbReference type="PROSITE" id="PS51195">
    <property type="entry name" value="Q_MOTIF"/>
    <property type="match status" value="1"/>
</dbReference>
<keyword evidence="8 13" id="KW-0694">RNA-binding</keyword>
<evidence type="ECO:0000256" key="14">
    <source>
        <dbReference type="SAM" id="MobiDB-lite"/>
    </source>
</evidence>
<feature type="region of interest" description="Disordered" evidence="14">
    <location>
        <begin position="1"/>
        <end position="32"/>
    </location>
</feature>
<dbReference type="AlphaFoldDB" id="A0A5N7A912"/>
<feature type="compositionally biased region" description="Basic residues" evidence="14">
    <location>
        <begin position="16"/>
        <end position="25"/>
    </location>
</feature>
<feature type="domain" description="Helicase C-terminal" evidence="16">
    <location>
        <begin position="278"/>
        <end position="437"/>
    </location>
</feature>
<evidence type="ECO:0000256" key="7">
    <source>
        <dbReference type="ARBA" id="ARBA00022840"/>
    </source>
</evidence>
<comment type="domain">
    <text evidence="13">The Q motif is unique to and characteristic of the DEAD box family of RNA helicases and controls ATP binding and hydrolysis.</text>
</comment>
<feature type="compositionally biased region" description="Basic and acidic residues" evidence="14">
    <location>
        <begin position="665"/>
        <end position="698"/>
    </location>
</feature>
<evidence type="ECO:0000256" key="8">
    <source>
        <dbReference type="ARBA" id="ARBA00022884"/>
    </source>
</evidence>
<dbReference type="PROSITE" id="PS51192">
    <property type="entry name" value="HELICASE_ATP_BIND_1"/>
    <property type="match status" value="1"/>
</dbReference>
<dbReference type="InterPro" id="IPR001650">
    <property type="entry name" value="Helicase_C-like"/>
</dbReference>
<keyword evidence="4 12" id="KW-0547">Nucleotide-binding</keyword>
<comment type="similarity">
    <text evidence="12">Belongs to the DEAD box helicase family.</text>
</comment>
<dbReference type="PANTHER" id="PTHR24031">
    <property type="entry name" value="RNA HELICASE"/>
    <property type="match status" value="1"/>
</dbReference>
<evidence type="ECO:0000256" key="13">
    <source>
        <dbReference type="RuleBase" id="RU365068"/>
    </source>
</evidence>
<feature type="compositionally biased region" description="Polar residues" evidence="14">
    <location>
        <begin position="1"/>
        <end position="15"/>
    </location>
</feature>